<dbReference type="RefSeq" id="WP_129821772.1">
    <property type="nucleotide sequence ID" value="NZ_RCYV01000028.1"/>
</dbReference>
<evidence type="ECO:0000256" key="5">
    <source>
        <dbReference type="HAMAP-Rule" id="MF_01080"/>
    </source>
</evidence>
<dbReference type="InterPro" id="IPR032819">
    <property type="entry name" value="TruB_C"/>
</dbReference>
<comment type="catalytic activity">
    <reaction evidence="1 5">
        <text>uridine(55) in tRNA = pseudouridine(55) in tRNA</text>
        <dbReference type="Rhea" id="RHEA:42532"/>
        <dbReference type="Rhea" id="RHEA-COMP:10101"/>
        <dbReference type="Rhea" id="RHEA-COMP:10102"/>
        <dbReference type="ChEBI" id="CHEBI:65314"/>
        <dbReference type="ChEBI" id="CHEBI:65315"/>
        <dbReference type="EC" id="5.4.99.25"/>
    </reaction>
</comment>
<dbReference type="PANTHER" id="PTHR13767:SF2">
    <property type="entry name" value="PSEUDOURIDYLATE SYNTHASE TRUB1"/>
    <property type="match status" value="1"/>
</dbReference>
<dbReference type="InterPro" id="IPR002501">
    <property type="entry name" value="PsdUridine_synth_N"/>
</dbReference>
<dbReference type="GO" id="GO:0160148">
    <property type="term" value="F:tRNA pseudouridine(55) synthase activity"/>
    <property type="evidence" value="ECO:0007669"/>
    <property type="project" value="UniProtKB-EC"/>
</dbReference>
<comment type="similarity">
    <text evidence="2 5">Belongs to the pseudouridine synthase TruB family. Type 1 subfamily.</text>
</comment>
<keyword evidence="3 5" id="KW-0819">tRNA processing</keyword>
<dbReference type="NCBIfam" id="TIGR00431">
    <property type="entry name" value="TruB"/>
    <property type="match status" value="1"/>
</dbReference>
<dbReference type="InterPro" id="IPR020103">
    <property type="entry name" value="PsdUridine_synth_cat_dom_sf"/>
</dbReference>
<evidence type="ECO:0000313" key="6">
    <source>
        <dbReference type="EMBL" id="MTL95360.1"/>
    </source>
</evidence>
<evidence type="ECO:0000256" key="3">
    <source>
        <dbReference type="ARBA" id="ARBA00022694"/>
    </source>
</evidence>
<dbReference type="HAMAP" id="MF_01080">
    <property type="entry name" value="TruB_bact"/>
    <property type="match status" value="1"/>
</dbReference>
<dbReference type="Gene3D" id="3.30.2350.10">
    <property type="entry name" value="Pseudouridine synthase"/>
    <property type="match status" value="1"/>
</dbReference>
<dbReference type="AlphaFoldDB" id="A0A6I3NHU8"/>
<dbReference type="InterPro" id="IPR014780">
    <property type="entry name" value="tRNA_psdUridine_synth_TruB"/>
</dbReference>
<keyword evidence="4 5" id="KW-0413">Isomerase</keyword>
<comment type="function">
    <text evidence="5">Responsible for synthesis of pseudouridine from uracil-55 in the psi GC loop of transfer RNAs.</text>
</comment>
<protein>
    <recommendedName>
        <fullName evidence="5">tRNA pseudouridine synthase B</fullName>
        <ecNumber evidence="5">5.4.99.25</ecNumber>
    </recommendedName>
    <alternativeName>
        <fullName evidence="5">tRNA pseudouridine(55) synthase</fullName>
        <shortName evidence="5">Psi55 synthase</shortName>
    </alternativeName>
    <alternativeName>
        <fullName evidence="5">tRNA pseudouridylate synthase</fullName>
    </alternativeName>
    <alternativeName>
        <fullName evidence="5">tRNA-uridine isomerase</fullName>
    </alternativeName>
</protein>
<evidence type="ECO:0000256" key="4">
    <source>
        <dbReference type="ARBA" id="ARBA00023235"/>
    </source>
</evidence>
<dbReference type="EMBL" id="WMQV01000042">
    <property type="protein sequence ID" value="MTL95360.1"/>
    <property type="molecule type" value="Genomic_DNA"/>
</dbReference>
<proteinExistence type="inferred from homology"/>
<dbReference type="SUPFAM" id="SSF55120">
    <property type="entry name" value="Pseudouridine synthase"/>
    <property type="match status" value="1"/>
</dbReference>
<dbReference type="EC" id="5.4.99.25" evidence="5"/>
<sequence length="300" mass="33314">MDGVLLLDKPAGMTSHDCVNIVRKVLKTKKVGHTGTLDPSVTGVLPLCIGRATKISQFLTANEKEYLGEVTIGFSTTTEDADGEVVESKPIHRQITKEEVKAVLKSILGTSIQVPPMYSAVKVNGKKLYEYARAGQTVERPRREVTIYELELLGEVIQDEQTGCVKFSFRVKGSKGLFVRTVAVTIGEKLGYPAHMSHLRRIASGVFKISDCLSIDQLKEKVEHQSLSLLTIEQAFEDFPKVTVDHWVEKLVRNGVQLHPEQVGNIETPQFAIFSQSGQCLAVYEKHESKPVMKSVRGFF</sequence>
<evidence type="ECO:0000256" key="2">
    <source>
        <dbReference type="ARBA" id="ARBA00005642"/>
    </source>
</evidence>
<dbReference type="Pfam" id="PF01509">
    <property type="entry name" value="TruB_N"/>
    <property type="match status" value="1"/>
</dbReference>
<comment type="caution">
    <text evidence="6">The sequence shown here is derived from an EMBL/GenBank/DDBJ whole genome shotgun (WGS) entry which is preliminary data.</text>
</comment>
<dbReference type="GO" id="GO:0031119">
    <property type="term" value="P:tRNA pseudouridine synthesis"/>
    <property type="evidence" value="ECO:0007669"/>
    <property type="project" value="UniProtKB-UniRule"/>
</dbReference>
<dbReference type="GO" id="GO:0003723">
    <property type="term" value="F:RNA binding"/>
    <property type="evidence" value="ECO:0007669"/>
    <property type="project" value="InterPro"/>
</dbReference>
<gene>
    <name evidence="5 6" type="primary">truB</name>
    <name evidence="6" type="ORF">GMA64_12545</name>
</gene>
<feature type="active site" description="Nucleophile" evidence="5">
    <location>
        <position position="38"/>
    </location>
</feature>
<accession>A0A6I3NHU8</accession>
<organism evidence="6">
    <name type="scientific">Turicibacter sanguinis</name>
    <dbReference type="NCBI Taxonomy" id="154288"/>
    <lineage>
        <taxon>Bacteria</taxon>
        <taxon>Bacillati</taxon>
        <taxon>Bacillota</taxon>
        <taxon>Erysipelotrichia</taxon>
        <taxon>Erysipelotrichales</taxon>
        <taxon>Turicibacteraceae</taxon>
        <taxon>Turicibacter</taxon>
    </lineage>
</organism>
<name>A0A6I3NHU8_9FIRM</name>
<reference evidence="6" key="1">
    <citation type="journal article" date="2019" name="Nat. Med.">
        <title>A library of human gut bacterial isolates paired with longitudinal multiomics data enables mechanistic microbiome research.</title>
        <authorList>
            <person name="Poyet M."/>
            <person name="Groussin M."/>
            <person name="Gibbons S.M."/>
            <person name="Avila-Pacheco J."/>
            <person name="Jiang X."/>
            <person name="Kearney S.M."/>
            <person name="Perrotta A.R."/>
            <person name="Berdy B."/>
            <person name="Zhao S."/>
            <person name="Lieberman T.D."/>
            <person name="Swanson P.K."/>
            <person name="Smith M."/>
            <person name="Roesemann S."/>
            <person name="Alexander J.E."/>
            <person name="Rich S.A."/>
            <person name="Livny J."/>
            <person name="Vlamakis H."/>
            <person name="Clish C."/>
            <person name="Bullock K."/>
            <person name="Deik A."/>
            <person name="Scott J."/>
            <person name="Pierce K.A."/>
            <person name="Xavier R.J."/>
            <person name="Alm E.J."/>
        </authorList>
    </citation>
    <scope>NUCLEOTIDE SEQUENCE</scope>
    <source>
        <strain evidence="6">BIOML-A179</strain>
    </source>
</reference>
<evidence type="ECO:0000256" key="1">
    <source>
        <dbReference type="ARBA" id="ARBA00000385"/>
    </source>
</evidence>
<dbReference type="GO" id="GO:1990481">
    <property type="term" value="P:mRNA pseudouridine synthesis"/>
    <property type="evidence" value="ECO:0007669"/>
    <property type="project" value="TreeGrafter"/>
</dbReference>
<dbReference type="PANTHER" id="PTHR13767">
    <property type="entry name" value="TRNA-PSEUDOURIDINE SYNTHASE"/>
    <property type="match status" value="1"/>
</dbReference>
<dbReference type="CDD" id="cd02573">
    <property type="entry name" value="PseudoU_synth_EcTruB"/>
    <property type="match status" value="1"/>
</dbReference>
<dbReference type="FunFam" id="3.30.2350.10:FF:000011">
    <property type="entry name" value="tRNA pseudouridine synthase B"/>
    <property type="match status" value="1"/>
</dbReference>
<dbReference type="Pfam" id="PF16198">
    <property type="entry name" value="TruB_C_2"/>
    <property type="match status" value="1"/>
</dbReference>